<dbReference type="InterPro" id="IPR019613">
    <property type="entry name" value="DUF4198"/>
</dbReference>
<feature type="chain" id="PRO_5047155163" evidence="1">
    <location>
        <begin position="22"/>
        <end position="229"/>
    </location>
</feature>
<keyword evidence="3" id="KW-1185">Reference proteome</keyword>
<evidence type="ECO:0000313" key="3">
    <source>
        <dbReference type="Proteomes" id="UP000308167"/>
    </source>
</evidence>
<protein>
    <submittedName>
        <fullName evidence="2">Periplasmic binding protein CbiK</fullName>
    </submittedName>
</protein>
<reference evidence="2 3" key="1">
    <citation type="submission" date="2019-05" db="EMBL/GenBank/DDBJ databases">
        <authorList>
            <consortium name="Pathogen Informatics"/>
        </authorList>
    </citation>
    <scope>NUCLEOTIDE SEQUENCE [LARGE SCALE GENOMIC DNA]</scope>
    <source>
        <strain evidence="2 3">NM319</strain>
    </source>
</reference>
<comment type="caution">
    <text evidence="2">The sequence shown here is derived from an EMBL/GenBank/DDBJ whole genome shotgun (WGS) entry which is preliminary data.</text>
</comment>
<gene>
    <name evidence="2" type="primary">cbiK</name>
    <name evidence="2" type="ORF">SAMEA1410922_00764</name>
</gene>
<organism evidence="2 3">
    <name type="scientific">Actinobacillus porcinus</name>
    <dbReference type="NCBI Taxonomy" id="51048"/>
    <lineage>
        <taxon>Bacteria</taxon>
        <taxon>Pseudomonadati</taxon>
        <taxon>Pseudomonadota</taxon>
        <taxon>Gammaproteobacteria</taxon>
        <taxon>Pasteurellales</taxon>
        <taxon>Pasteurellaceae</taxon>
        <taxon>Actinobacillus</taxon>
    </lineage>
</organism>
<dbReference type="GeneID" id="86155165"/>
<dbReference type="RefSeq" id="WP_135709601.1">
    <property type="nucleotide sequence ID" value="NZ_CABFKI010000004.1"/>
</dbReference>
<keyword evidence="1" id="KW-0732">Signal</keyword>
<name>A0ABY6TJT6_9PAST</name>
<proteinExistence type="predicted"/>
<sequence length="229" mass="25322">MKTMPKLTALLTAVFAFPAVAHNVWLEKTANGTEYVVKFGHKETETYAEHKLTKVTAVLKDDRQQPLKTVFNNGEAYINLPTDTGLVLIDFNNGTWCKMPNGKYVEGSKTNTTNAVTCLAAQKIGKVVIKVDDNLLKSRHERYELIPQSLPEAGKPLAILALKNGKPVQGIGVGEGEDAPLQQTNEQGIAYYTPKAGLNKVWAEFTEDTPNNPDYHSVSIEYLLTFELK</sequence>
<evidence type="ECO:0000256" key="1">
    <source>
        <dbReference type="SAM" id="SignalP"/>
    </source>
</evidence>
<evidence type="ECO:0000313" key="2">
    <source>
        <dbReference type="EMBL" id="VTU07214.1"/>
    </source>
</evidence>
<feature type="signal peptide" evidence="1">
    <location>
        <begin position="1"/>
        <end position="21"/>
    </location>
</feature>
<dbReference type="EMBL" id="CABFKI010000004">
    <property type="protein sequence ID" value="VTU07214.1"/>
    <property type="molecule type" value="Genomic_DNA"/>
</dbReference>
<accession>A0ABY6TJT6</accession>
<dbReference type="Proteomes" id="UP000308167">
    <property type="component" value="Unassembled WGS sequence"/>
</dbReference>
<dbReference type="Pfam" id="PF10670">
    <property type="entry name" value="DUF4198"/>
    <property type="match status" value="1"/>
</dbReference>